<name>A0AAV5JZ28_9ROSI</name>
<sequence>MVMTANSFSYIKLPWLLIKHIDYFRHLWFHSRSSITRLKWRSHQMNTSLQLIKFYLLQQRTSVTLGGHTTTP</sequence>
<protein>
    <submittedName>
        <fullName evidence="1">Uncharacterized protein</fullName>
    </submittedName>
</protein>
<organism evidence="1 2">
    <name type="scientific">Rubroshorea leprosula</name>
    <dbReference type="NCBI Taxonomy" id="152421"/>
    <lineage>
        <taxon>Eukaryota</taxon>
        <taxon>Viridiplantae</taxon>
        <taxon>Streptophyta</taxon>
        <taxon>Embryophyta</taxon>
        <taxon>Tracheophyta</taxon>
        <taxon>Spermatophyta</taxon>
        <taxon>Magnoliopsida</taxon>
        <taxon>eudicotyledons</taxon>
        <taxon>Gunneridae</taxon>
        <taxon>Pentapetalae</taxon>
        <taxon>rosids</taxon>
        <taxon>malvids</taxon>
        <taxon>Malvales</taxon>
        <taxon>Dipterocarpaceae</taxon>
        <taxon>Rubroshorea</taxon>
    </lineage>
</organism>
<proteinExistence type="predicted"/>
<accession>A0AAV5JZ28</accession>
<dbReference type="EMBL" id="BPVZ01000046">
    <property type="protein sequence ID" value="GKV16627.1"/>
    <property type="molecule type" value="Genomic_DNA"/>
</dbReference>
<dbReference type="AlphaFoldDB" id="A0AAV5JZ28"/>
<dbReference type="Proteomes" id="UP001054252">
    <property type="component" value="Unassembled WGS sequence"/>
</dbReference>
<keyword evidence="2" id="KW-1185">Reference proteome</keyword>
<evidence type="ECO:0000313" key="1">
    <source>
        <dbReference type="EMBL" id="GKV16627.1"/>
    </source>
</evidence>
<reference evidence="1 2" key="1">
    <citation type="journal article" date="2021" name="Commun. Biol.">
        <title>The genome of Shorea leprosula (Dipterocarpaceae) highlights the ecological relevance of drought in aseasonal tropical rainforests.</title>
        <authorList>
            <person name="Ng K.K.S."/>
            <person name="Kobayashi M.J."/>
            <person name="Fawcett J.A."/>
            <person name="Hatakeyama M."/>
            <person name="Paape T."/>
            <person name="Ng C.H."/>
            <person name="Ang C.C."/>
            <person name="Tnah L.H."/>
            <person name="Lee C.T."/>
            <person name="Nishiyama T."/>
            <person name="Sese J."/>
            <person name="O'Brien M.J."/>
            <person name="Copetti D."/>
            <person name="Mohd Noor M.I."/>
            <person name="Ong R.C."/>
            <person name="Putra M."/>
            <person name="Sireger I.Z."/>
            <person name="Indrioko S."/>
            <person name="Kosugi Y."/>
            <person name="Izuno A."/>
            <person name="Isagi Y."/>
            <person name="Lee S.L."/>
            <person name="Shimizu K.K."/>
        </authorList>
    </citation>
    <scope>NUCLEOTIDE SEQUENCE [LARGE SCALE GENOMIC DNA]</scope>
    <source>
        <strain evidence="1">214</strain>
    </source>
</reference>
<comment type="caution">
    <text evidence="1">The sequence shown here is derived from an EMBL/GenBank/DDBJ whole genome shotgun (WGS) entry which is preliminary data.</text>
</comment>
<gene>
    <name evidence="1" type="ORF">SLEP1_g27246</name>
</gene>
<evidence type="ECO:0000313" key="2">
    <source>
        <dbReference type="Proteomes" id="UP001054252"/>
    </source>
</evidence>